<keyword evidence="1" id="KW-0472">Membrane</keyword>
<sequence>MEIMIIISKILFFLSHHGFYAVLIFILFFGIIAFLTKKGWWLILILPFSIINGIGGQFINAWFLNKFGVESTAIITSDVETNSTLNDQYIHDYEAIVRKQDGKYVDTYFSTTSAAIYPIENAIRIPRTEQQFPIKYIPGYEKNMVILYQQSDEGKRFEEYEKIRPINTARIKYEADPVNKDFIQEYINALEEYLKVYDNPEYKSKFEQLKKELKSLP</sequence>
<protein>
    <recommendedName>
        <fullName evidence="4">Transmembrane protein</fullName>
    </recommendedName>
</protein>
<name>A0ABY7QLE1_9FLAO</name>
<feature type="transmembrane region" description="Helical" evidence="1">
    <location>
        <begin position="40"/>
        <end position="64"/>
    </location>
</feature>
<proteinExistence type="predicted"/>
<accession>A0ABY7QLE1</accession>
<dbReference type="RefSeq" id="WP_271148798.1">
    <property type="nucleotide sequence ID" value="NZ_CP115859.1"/>
</dbReference>
<evidence type="ECO:0008006" key="4">
    <source>
        <dbReference type="Google" id="ProtNLM"/>
    </source>
</evidence>
<keyword evidence="3" id="KW-1185">Reference proteome</keyword>
<dbReference type="EMBL" id="CP115859">
    <property type="protein sequence ID" value="WBV60469.1"/>
    <property type="molecule type" value="Genomic_DNA"/>
</dbReference>
<dbReference type="Proteomes" id="UP001210978">
    <property type="component" value="Chromosome"/>
</dbReference>
<feature type="transmembrane region" description="Helical" evidence="1">
    <location>
        <begin position="12"/>
        <end position="34"/>
    </location>
</feature>
<evidence type="ECO:0000313" key="3">
    <source>
        <dbReference type="Proteomes" id="UP001210978"/>
    </source>
</evidence>
<evidence type="ECO:0000256" key="1">
    <source>
        <dbReference type="SAM" id="Phobius"/>
    </source>
</evidence>
<keyword evidence="1" id="KW-0812">Transmembrane</keyword>
<reference evidence="2 3" key="1">
    <citation type="submission" date="2023-01" db="EMBL/GenBank/DDBJ databases">
        <title>Complete genome of Chryseobacterium camelliae VAN22-5A.</title>
        <authorList>
            <person name="Zong G."/>
            <person name="Cao G."/>
        </authorList>
    </citation>
    <scope>NUCLEOTIDE SEQUENCE [LARGE SCALE GENOMIC DNA]</scope>
    <source>
        <strain evidence="2 3">VAN22-5A</strain>
    </source>
</reference>
<gene>
    <name evidence="2" type="ORF">PFY12_15725</name>
</gene>
<organism evidence="2 3">
    <name type="scientific">Chryseobacterium camelliae</name>
    <dbReference type="NCBI Taxonomy" id="1265445"/>
    <lineage>
        <taxon>Bacteria</taxon>
        <taxon>Pseudomonadati</taxon>
        <taxon>Bacteroidota</taxon>
        <taxon>Flavobacteriia</taxon>
        <taxon>Flavobacteriales</taxon>
        <taxon>Weeksellaceae</taxon>
        <taxon>Chryseobacterium group</taxon>
        <taxon>Chryseobacterium</taxon>
    </lineage>
</organism>
<evidence type="ECO:0000313" key="2">
    <source>
        <dbReference type="EMBL" id="WBV60469.1"/>
    </source>
</evidence>
<keyword evidence="1" id="KW-1133">Transmembrane helix</keyword>